<proteinExistence type="predicted"/>
<sequence length="305" mass="34158">MGLLSIFKGSQKVSKKELAEIERVIEVCDHQCGECDPVEGGSADMEKEETKFGKLKIEHDTPLFGSSKSAKIHFVVPTSQTDWAHDACDERQGSVQQRISQWIEKRGSDFPQGPGATLKCSVSSLPIDMMDIDVMRGVKNDVLVLPHFLKIKALKASDVATQLDFLVPLLVENKREQLLALENIVEAHENSFVFLCSHKTRDKRCGITAPILQKLFYQELQPHGLYRDASDFRPGGCTVGFVNHVGGHKFASNVIIYLKSSHSLIWLARVTPKNIPAIVNLMIVPEKPQLPWPEKVRCVEKYAAW</sequence>
<keyword evidence="2" id="KW-1185">Reference proteome</keyword>
<dbReference type="EMBL" id="LT598477">
    <property type="protein sequence ID" value="SCU94293.1"/>
    <property type="molecule type" value="Genomic_DNA"/>
</dbReference>
<dbReference type="Pfam" id="PF06999">
    <property type="entry name" value="Suc_Fer-like"/>
    <property type="match status" value="1"/>
</dbReference>
<protein>
    <submittedName>
        <fullName evidence="1">LAME_0F06898g1_1</fullName>
    </submittedName>
</protein>
<accession>A0A1G4JTQ6</accession>
<dbReference type="CDD" id="cd03062">
    <property type="entry name" value="TRX_Fd_Sucrase"/>
    <property type="match status" value="1"/>
</dbReference>
<dbReference type="PANTHER" id="PTHR31902">
    <property type="entry name" value="ACTIN PATCHES DISTAL PROTEIN 1"/>
    <property type="match status" value="1"/>
</dbReference>
<dbReference type="Gene3D" id="3.40.30.10">
    <property type="entry name" value="Glutaredoxin"/>
    <property type="match status" value="1"/>
</dbReference>
<dbReference type="OrthoDB" id="10253744at2759"/>
<dbReference type="AlphaFoldDB" id="A0A1G4JTQ6"/>
<reference evidence="2" key="1">
    <citation type="submission" date="2016-03" db="EMBL/GenBank/DDBJ databases">
        <authorList>
            <person name="Devillers Hugo."/>
        </authorList>
    </citation>
    <scope>NUCLEOTIDE SEQUENCE [LARGE SCALE GENOMIC DNA]</scope>
</reference>
<evidence type="ECO:0000313" key="2">
    <source>
        <dbReference type="Proteomes" id="UP000191144"/>
    </source>
</evidence>
<organism evidence="1 2">
    <name type="scientific">Lachancea meyersii CBS 8951</name>
    <dbReference type="NCBI Taxonomy" id="1266667"/>
    <lineage>
        <taxon>Eukaryota</taxon>
        <taxon>Fungi</taxon>
        <taxon>Dikarya</taxon>
        <taxon>Ascomycota</taxon>
        <taxon>Saccharomycotina</taxon>
        <taxon>Saccharomycetes</taxon>
        <taxon>Saccharomycetales</taxon>
        <taxon>Saccharomycetaceae</taxon>
        <taxon>Lachancea</taxon>
    </lineage>
</organism>
<dbReference type="InterPro" id="IPR036249">
    <property type="entry name" value="Thioredoxin-like_sf"/>
</dbReference>
<evidence type="ECO:0000313" key="1">
    <source>
        <dbReference type="EMBL" id="SCU94293.1"/>
    </source>
</evidence>
<name>A0A1G4JTQ6_9SACH</name>
<dbReference type="PANTHER" id="PTHR31902:SF14">
    <property type="entry name" value="ACTIN PATCHES DISTAL PROTEIN 1"/>
    <property type="match status" value="1"/>
</dbReference>
<dbReference type="SUPFAM" id="SSF52833">
    <property type="entry name" value="Thioredoxin-like"/>
    <property type="match status" value="1"/>
</dbReference>
<dbReference type="Proteomes" id="UP000191144">
    <property type="component" value="Chromosome F"/>
</dbReference>
<dbReference type="InterPro" id="IPR009737">
    <property type="entry name" value="Aim32/Apd1-like"/>
</dbReference>
<gene>
    <name evidence="1" type="ORF">LAME_0F06898G</name>
</gene>